<proteinExistence type="predicted"/>
<accession>A0ACC3NF40</accession>
<organism evidence="1 2">
    <name type="scientific">Vermiconidia calcicola</name>
    <dbReference type="NCBI Taxonomy" id="1690605"/>
    <lineage>
        <taxon>Eukaryota</taxon>
        <taxon>Fungi</taxon>
        <taxon>Dikarya</taxon>
        <taxon>Ascomycota</taxon>
        <taxon>Pezizomycotina</taxon>
        <taxon>Dothideomycetes</taxon>
        <taxon>Dothideomycetidae</taxon>
        <taxon>Mycosphaerellales</taxon>
        <taxon>Extremaceae</taxon>
        <taxon>Vermiconidia</taxon>
    </lineage>
</organism>
<name>A0ACC3NF40_9PEZI</name>
<dbReference type="EMBL" id="JAUTXU010000046">
    <property type="protein sequence ID" value="KAK3715849.1"/>
    <property type="molecule type" value="Genomic_DNA"/>
</dbReference>
<sequence>MALSLKSRTTPQCIACLRSYAFGGLTDYAAPSLGPRQQIRGKKKMVNNSSTMPVRLRKDVKTFGRKGAIVPISRGQMRNIWFPRGIADYVTVPELRTLRVKNTAMERDFEFGTNEIAKQNATTSDAMAPWQKDIPNNIKGMSRSEIKTASAFQKKTEVERLSPERSMELVEIFVKPRLDFYRQPIEEKQPETPALEPKKAPRYGSGAAADLLAARMREPEKLKEQKAQAIYGSVSPLDVATAIRAAMADNDEAARVVFSEQDVQFVDLPESEGGEAGKNLKHVGDFTVEIKVRGTDVAARRTIRVVPQEL</sequence>
<protein>
    <submittedName>
        <fullName evidence="1">Uncharacterized protein</fullName>
    </submittedName>
</protein>
<evidence type="ECO:0000313" key="1">
    <source>
        <dbReference type="EMBL" id="KAK3715849.1"/>
    </source>
</evidence>
<comment type="caution">
    <text evidence="1">The sequence shown here is derived from an EMBL/GenBank/DDBJ whole genome shotgun (WGS) entry which is preliminary data.</text>
</comment>
<keyword evidence="2" id="KW-1185">Reference proteome</keyword>
<dbReference type="Proteomes" id="UP001281147">
    <property type="component" value="Unassembled WGS sequence"/>
</dbReference>
<gene>
    <name evidence="1" type="ORF">LTR37_006832</name>
</gene>
<reference evidence="1" key="1">
    <citation type="submission" date="2023-07" db="EMBL/GenBank/DDBJ databases">
        <title>Black Yeasts Isolated from many extreme environments.</title>
        <authorList>
            <person name="Coleine C."/>
            <person name="Stajich J.E."/>
            <person name="Selbmann L."/>
        </authorList>
    </citation>
    <scope>NUCLEOTIDE SEQUENCE</scope>
    <source>
        <strain evidence="1">CCFEE 5714</strain>
    </source>
</reference>
<evidence type="ECO:0000313" key="2">
    <source>
        <dbReference type="Proteomes" id="UP001281147"/>
    </source>
</evidence>